<dbReference type="Proteomes" id="UP000695007">
    <property type="component" value="Unplaced"/>
</dbReference>
<evidence type="ECO:0000313" key="2">
    <source>
        <dbReference type="Proteomes" id="UP000695007"/>
    </source>
</evidence>
<dbReference type="KEGG" id="csol:105363333"/>
<dbReference type="PANTHER" id="PTHR21398:SF22">
    <property type="entry name" value="IP12060P-RELATED"/>
    <property type="match status" value="1"/>
</dbReference>
<evidence type="ECO:0000313" key="3">
    <source>
        <dbReference type="RefSeq" id="XP_011499303.1"/>
    </source>
</evidence>
<feature type="chain" id="PRO_5042615247" evidence="1">
    <location>
        <begin position="25"/>
        <end position="188"/>
    </location>
</feature>
<organism evidence="2 3">
    <name type="scientific">Ceratosolen solmsi marchali</name>
    <dbReference type="NCBI Taxonomy" id="326594"/>
    <lineage>
        <taxon>Eukaryota</taxon>
        <taxon>Metazoa</taxon>
        <taxon>Ecdysozoa</taxon>
        <taxon>Arthropoda</taxon>
        <taxon>Hexapoda</taxon>
        <taxon>Insecta</taxon>
        <taxon>Pterygota</taxon>
        <taxon>Neoptera</taxon>
        <taxon>Endopterygota</taxon>
        <taxon>Hymenoptera</taxon>
        <taxon>Apocrita</taxon>
        <taxon>Proctotrupomorpha</taxon>
        <taxon>Chalcidoidea</taxon>
        <taxon>Agaonidae</taxon>
        <taxon>Agaoninae</taxon>
        <taxon>Ceratosolen</taxon>
    </lineage>
</organism>
<name>A0AAJ7DWT4_9HYME</name>
<accession>A0AAJ7DWT4</accession>
<dbReference type="InterPro" id="IPR006631">
    <property type="entry name" value="DM4_12"/>
</dbReference>
<feature type="signal peptide" evidence="1">
    <location>
        <begin position="1"/>
        <end position="24"/>
    </location>
</feature>
<dbReference type="RefSeq" id="XP_011499303.1">
    <property type="nucleotide sequence ID" value="XM_011501001.1"/>
</dbReference>
<dbReference type="SMART" id="SM00718">
    <property type="entry name" value="DM4_12"/>
    <property type="match status" value="1"/>
</dbReference>
<gene>
    <name evidence="3" type="primary">LOC105363333</name>
</gene>
<dbReference type="GeneID" id="105363333"/>
<protein>
    <submittedName>
        <fullName evidence="3">Uncharacterized protein LOC105363333</fullName>
    </submittedName>
</protein>
<evidence type="ECO:0000256" key="1">
    <source>
        <dbReference type="SAM" id="SignalP"/>
    </source>
</evidence>
<dbReference type="AlphaFoldDB" id="A0AAJ7DWT4"/>
<keyword evidence="2" id="KW-1185">Reference proteome</keyword>
<keyword evidence="1" id="KW-0732">Signal</keyword>
<dbReference type="PANTHER" id="PTHR21398">
    <property type="entry name" value="AGAP007094-PA"/>
    <property type="match status" value="1"/>
</dbReference>
<dbReference type="Pfam" id="PF07841">
    <property type="entry name" value="DM4_12"/>
    <property type="match status" value="1"/>
</dbReference>
<reference evidence="3" key="1">
    <citation type="submission" date="2025-08" db="UniProtKB">
        <authorList>
            <consortium name="RefSeq"/>
        </authorList>
    </citation>
    <scope>IDENTIFICATION</scope>
</reference>
<sequence>MQLASTKVAILGLWLLLYWRCASGNKTNLTIDLSRKIRSLLFTKGSNMGIFFAVAIPIDIPDKSVSQSFYIEANYGIPTINSVIIQNTHMEKRSIDRRLLYNVIESKLESNGYPGRACLLRTICESVKFPFVENGLVGDIIRIVFTPSSSQKENLDAEIEEAEYSSDCSKVYKNCSINLLDIFSHSFE</sequence>
<proteinExistence type="predicted"/>